<evidence type="ECO:0000313" key="4">
    <source>
        <dbReference type="Proteomes" id="UP000651057"/>
    </source>
</evidence>
<evidence type="ECO:0000256" key="1">
    <source>
        <dbReference type="SAM" id="SignalP"/>
    </source>
</evidence>
<dbReference type="CDD" id="cd00102">
    <property type="entry name" value="IPT"/>
    <property type="match status" value="1"/>
</dbReference>
<dbReference type="Gene3D" id="2.60.40.1180">
    <property type="entry name" value="Golgi alpha-mannosidase II"/>
    <property type="match status" value="2"/>
</dbReference>
<evidence type="ECO:0000313" key="3">
    <source>
        <dbReference type="EMBL" id="MBL0684570.1"/>
    </source>
</evidence>
<dbReference type="InterPro" id="IPR002909">
    <property type="entry name" value="IPT_dom"/>
</dbReference>
<keyword evidence="1" id="KW-0732">Signal</keyword>
<keyword evidence="4" id="KW-1185">Reference proteome</keyword>
<dbReference type="InterPro" id="IPR014756">
    <property type="entry name" value="Ig_E-set"/>
</dbReference>
<dbReference type="EMBL" id="JAERQJ010000005">
    <property type="protein sequence ID" value="MBL0684570.1"/>
    <property type="molecule type" value="Genomic_DNA"/>
</dbReference>
<accession>A0A936ZZ55</accession>
<name>A0A936ZZ55_9FLAO</name>
<proteinExistence type="predicted"/>
<feature type="domain" description="IPT/TIG" evidence="2">
    <location>
        <begin position="33"/>
        <end position="101"/>
    </location>
</feature>
<dbReference type="SUPFAM" id="SSF81296">
    <property type="entry name" value="E set domains"/>
    <property type="match status" value="1"/>
</dbReference>
<feature type="signal peptide" evidence="1">
    <location>
        <begin position="1"/>
        <end position="23"/>
    </location>
</feature>
<dbReference type="Pfam" id="PF01833">
    <property type="entry name" value="TIG"/>
    <property type="match status" value="1"/>
</dbReference>
<comment type="caution">
    <text evidence="3">The sequence shown here is derived from an EMBL/GenBank/DDBJ whole genome shotgun (WGS) entry which is preliminary data.</text>
</comment>
<dbReference type="Proteomes" id="UP000651057">
    <property type="component" value="Unassembled WGS sequence"/>
</dbReference>
<reference evidence="3" key="1">
    <citation type="submission" date="2021-01" db="EMBL/GenBank/DDBJ databases">
        <authorList>
            <person name="Zhong Y.L."/>
        </authorList>
    </citation>
    <scope>NUCLEOTIDE SEQUENCE</scope>
    <source>
        <strain evidence="3">KCTC 23302</strain>
    </source>
</reference>
<dbReference type="SUPFAM" id="SSF63829">
    <property type="entry name" value="Calcium-dependent phosphotriesterase"/>
    <property type="match status" value="1"/>
</dbReference>
<evidence type="ECO:0000259" key="2">
    <source>
        <dbReference type="Pfam" id="PF01833"/>
    </source>
</evidence>
<dbReference type="InterPro" id="IPR013783">
    <property type="entry name" value="Ig-like_fold"/>
</dbReference>
<feature type="chain" id="PRO_5037183055" evidence="1">
    <location>
        <begin position="24"/>
        <end position="393"/>
    </location>
</feature>
<dbReference type="AlphaFoldDB" id="A0A936ZZ55"/>
<organism evidence="3 4">
    <name type="scientific">Aquimarina mytili</name>
    <dbReference type="NCBI Taxonomy" id="874423"/>
    <lineage>
        <taxon>Bacteria</taxon>
        <taxon>Pseudomonadati</taxon>
        <taxon>Bacteroidota</taxon>
        <taxon>Flavobacteriia</taxon>
        <taxon>Flavobacteriales</taxon>
        <taxon>Flavobacteriaceae</taxon>
        <taxon>Aquimarina</taxon>
    </lineage>
</organism>
<gene>
    <name evidence="3" type="ORF">JJQ60_13655</name>
</gene>
<dbReference type="Gene3D" id="2.60.40.10">
    <property type="entry name" value="Immunoglobulins"/>
    <property type="match status" value="1"/>
</dbReference>
<sequence>MKNIYLIALLSVLIYSCSSDDSAPNIETLTQLPTIESVSTTTATAGDIITITGKNFDPNKTYVVKFNEVEGTVTELAPTFLKAQVPDEATSGDITLTVDGQTTVVGSIEINTTDIFVFHSSAKKLAKIDVTTANFTYIGENIDYGTNTRGAVIHSTNNEYIGFENDFTQPYIVRINLETGTTTNVSIPTSFLTVGTDFDDTAVDKDDNVYIFHNSAKKLAKIDVVTGNLTYLGENIDYGANTRGAIIHKQNNEYIGFENDFTQPYLVRINLENGNVTNVSIPTSFLADGIDFSDITVDENDNIYIFHDSVKKLAKIDVVTGNLTYIGENIDYGRNSLGAVIHAQNNEYFGFEDNFGEPYTARINLDTGAVINTPIPNSFLTVGKDFDDIAIKR</sequence>
<dbReference type="PROSITE" id="PS51257">
    <property type="entry name" value="PROKAR_LIPOPROTEIN"/>
    <property type="match status" value="1"/>
</dbReference>
<dbReference type="InterPro" id="IPR013780">
    <property type="entry name" value="Glyco_hydro_b"/>
</dbReference>
<protein>
    <submittedName>
        <fullName evidence="3">IPT/TIG domain-containing protein</fullName>
    </submittedName>
</protein>
<dbReference type="RefSeq" id="WP_201921057.1">
    <property type="nucleotide sequence ID" value="NZ_BAABAX010000031.1"/>
</dbReference>